<protein>
    <recommendedName>
        <fullName evidence="2">Endonuclease/exonuclease/phosphatase domain-containing protein</fullName>
    </recommendedName>
</protein>
<accession>A0A1B6LUC7</accession>
<dbReference type="Gene3D" id="3.60.10.10">
    <property type="entry name" value="Endonuclease/exonuclease/phosphatase"/>
    <property type="match status" value="1"/>
</dbReference>
<organism evidence="1">
    <name type="scientific">Graphocephala atropunctata</name>
    <dbReference type="NCBI Taxonomy" id="36148"/>
    <lineage>
        <taxon>Eukaryota</taxon>
        <taxon>Metazoa</taxon>
        <taxon>Ecdysozoa</taxon>
        <taxon>Arthropoda</taxon>
        <taxon>Hexapoda</taxon>
        <taxon>Insecta</taxon>
        <taxon>Pterygota</taxon>
        <taxon>Neoptera</taxon>
        <taxon>Paraneoptera</taxon>
        <taxon>Hemiptera</taxon>
        <taxon>Auchenorrhyncha</taxon>
        <taxon>Membracoidea</taxon>
        <taxon>Cicadellidae</taxon>
        <taxon>Cicadellinae</taxon>
        <taxon>Cicadellini</taxon>
        <taxon>Graphocephala</taxon>
    </lineage>
</organism>
<dbReference type="EMBL" id="GEBQ01012695">
    <property type="protein sequence ID" value="JAT27282.1"/>
    <property type="molecule type" value="Transcribed_RNA"/>
</dbReference>
<evidence type="ECO:0000313" key="1">
    <source>
        <dbReference type="EMBL" id="JAT27282.1"/>
    </source>
</evidence>
<dbReference type="SUPFAM" id="SSF56219">
    <property type="entry name" value="DNase I-like"/>
    <property type="match status" value="1"/>
</dbReference>
<sequence>DKLRILHQNIDGAGQKINRLAHCLEHHSPDLVILTEHGLKEDQLSVTRLPGYNLIGGFSRLTYRKGGVAIFANETLGNKINNFKTDLACELTCESHLIHMTVGKTTIYVLGVYRPPSGNLDTA</sequence>
<name>A0A1B6LUC7_9HEMI</name>
<dbReference type="AlphaFoldDB" id="A0A1B6LUC7"/>
<feature type="non-terminal residue" evidence="1">
    <location>
        <position position="1"/>
    </location>
</feature>
<reference evidence="1" key="1">
    <citation type="submission" date="2015-11" db="EMBL/GenBank/DDBJ databases">
        <title>De novo transcriptome assembly of four potential Pierce s Disease insect vectors from Arizona vineyards.</title>
        <authorList>
            <person name="Tassone E.E."/>
        </authorList>
    </citation>
    <scope>NUCLEOTIDE SEQUENCE</scope>
</reference>
<gene>
    <name evidence="1" type="ORF">g.3587</name>
</gene>
<feature type="non-terminal residue" evidence="1">
    <location>
        <position position="123"/>
    </location>
</feature>
<proteinExistence type="predicted"/>
<dbReference type="InterPro" id="IPR036691">
    <property type="entry name" value="Endo/exonu/phosph_ase_sf"/>
</dbReference>
<evidence type="ECO:0008006" key="2">
    <source>
        <dbReference type="Google" id="ProtNLM"/>
    </source>
</evidence>